<gene>
    <name evidence="2" type="ORF">NP493_1670g00005</name>
</gene>
<dbReference type="Gene3D" id="1.10.533.10">
    <property type="entry name" value="Death Domain, Fas"/>
    <property type="match status" value="1"/>
</dbReference>
<dbReference type="InterPro" id="IPR016729">
    <property type="entry name" value="FADD"/>
</dbReference>
<dbReference type="PROSITE" id="PS50017">
    <property type="entry name" value="DEATH_DOMAIN"/>
    <property type="match status" value="1"/>
</dbReference>
<dbReference type="AlphaFoldDB" id="A0AAD9NAI3"/>
<dbReference type="CDD" id="cd01670">
    <property type="entry name" value="Death"/>
    <property type="match status" value="1"/>
</dbReference>
<proteinExistence type="predicted"/>
<dbReference type="InterPro" id="IPR000488">
    <property type="entry name" value="Death_dom"/>
</dbReference>
<protein>
    <recommendedName>
        <fullName evidence="1">Death domain-containing protein</fullName>
    </recommendedName>
</protein>
<dbReference type="SUPFAM" id="SSF47986">
    <property type="entry name" value="DEATH domain"/>
    <property type="match status" value="1"/>
</dbReference>
<keyword evidence="3" id="KW-1185">Reference proteome</keyword>
<dbReference type="SMART" id="SM00005">
    <property type="entry name" value="DEATH"/>
    <property type="match status" value="1"/>
</dbReference>
<dbReference type="InterPro" id="IPR011029">
    <property type="entry name" value="DEATH-like_dom_sf"/>
</dbReference>
<dbReference type="Pfam" id="PF00531">
    <property type="entry name" value="Death"/>
    <property type="match status" value="1"/>
</dbReference>
<organism evidence="2 3">
    <name type="scientific">Ridgeia piscesae</name>
    <name type="common">Tubeworm</name>
    <dbReference type="NCBI Taxonomy" id="27915"/>
    <lineage>
        <taxon>Eukaryota</taxon>
        <taxon>Metazoa</taxon>
        <taxon>Spiralia</taxon>
        <taxon>Lophotrochozoa</taxon>
        <taxon>Annelida</taxon>
        <taxon>Polychaeta</taxon>
        <taxon>Sedentaria</taxon>
        <taxon>Canalipalpata</taxon>
        <taxon>Sabellida</taxon>
        <taxon>Siboglinidae</taxon>
        <taxon>Ridgeia</taxon>
    </lineage>
</organism>
<dbReference type="Proteomes" id="UP001209878">
    <property type="component" value="Unassembled WGS sequence"/>
</dbReference>
<dbReference type="PANTHER" id="PTHR15077:SF12">
    <property type="entry name" value="DEATH DOMAIN-CONTAINING PROTEIN"/>
    <property type="match status" value="1"/>
</dbReference>
<evidence type="ECO:0000313" key="3">
    <source>
        <dbReference type="Proteomes" id="UP001209878"/>
    </source>
</evidence>
<dbReference type="PANTHER" id="PTHR15077">
    <property type="entry name" value="FAS-ASSOCIATING DEATH DOMAIN-CONTAINING PROTEIN FADD"/>
    <property type="match status" value="1"/>
</dbReference>
<sequence length="167" mass="18595">MSKHGASDKPKQATNVFMFDGPDLKGKMHIANASNVQIGNGNVMVIQSGKRRTTTPRTKHIPEPPITDCCDVITGDDMDSMEQHLGSNWPTIARKLGFADGEIDIIREDYRGNLREQIHQMLRQWKEKEDARATVGALAKAIFSVPECAGVLKYLERNHPSDRAKPS</sequence>
<evidence type="ECO:0000259" key="1">
    <source>
        <dbReference type="PROSITE" id="PS50017"/>
    </source>
</evidence>
<dbReference type="EMBL" id="JAODUO010001669">
    <property type="protein sequence ID" value="KAK2160089.1"/>
    <property type="molecule type" value="Genomic_DNA"/>
</dbReference>
<name>A0AAD9NAI3_RIDPI</name>
<comment type="caution">
    <text evidence="2">The sequence shown here is derived from an EMBL/GenBank/DDBJ whole genome shotgun (WGS) entry which is preliminary data.</text>
</comment>
<accession>A0AAD9NAI3</accession>
<feature type="domain" description="Death" evidence="1">
    <location>
        <begin position="81"/>
        <end position="142"/>
    </location>
</feature>
<evidence type="ECO:0000313" key="2">
    <source>
        <dbReference type="EMBL" id="KAK2160089.1"/>
    </source>
</evidence>
<dbReference type="GO" id="GO:0007165">
    <property type="term" value="P:signal transduction"/>
    <property type="evidence" value="ECO:0007669"/>
    <property type="project" value="InterPro"/>
</dbReference>
<reference evidence="2" key="1">
    <citation type="journal article" date="2023" name="Mol. Biol. Evol.">
        <title>Third-Generation Sequencing Reveals the Adaptive Role of the Epigenome in Three Deep-Sea Polychaetes.</title>
        <authorList>
            <person name="Perez M."/>
            <person name="Aroh O."/>
            <person name="Sun Y."/>
            <person name="Lan Y."/>
            <person name="Juniper S.K."/>
            <person name="Young C.R."/>
            <person name="Angers B."/>
            <person name="Qian P.Y."/>
        </authorList>
    </citation>
    <scope>NUCLEOTIDE SEQUENCE</scope>
    <source>
        <strain evidence="2">R07B-5</strain>
    </source>
</reference>